<organism evidence="2">
    <name type="scientific">Amphora coffeiformis</name>
    <dbReference type="NCBI Taxonomy" id="265554"/>
    <lineage>
        <taxon>Eukaryota</taxon>
        <taxon>Sar</taxon>
        <taxon>Stramenopiles</taxon>
        <taxon>Ochrophyta</taxon>
        <taxon>Bacillariophyta</taxon>
        <taxon>Bacillariophyceae</taxon>
        <taxon>Bacillariophycidae</taxon>
        <taxon>Thalassiophysales</taxon>
        <taxon>Catenulaceae</taxon>
        <taxon>Amphora</taxon>
    </lineage>
</organism>
<sequence>MNNETICSRNPEMFPHSTGGETEAPLSRVLMEGELLRPSKYAVKICGEITNGELTNLEFELCKFTLRDMRYFARCFRDNQTIQSIVLPVHLFEQDDVLDDMLHFLEHNQRVNRVAFSSSPGCSTSFDVINCLTKAISMNRSIDTLALSQHLQVRGNLDGGTLNLRESNLKVVRVVDYDTTITTAIFEALGNCIQCVELIAMPARIRGLFLGGAYGTPFQTETLEALSRLLRRSTSITKLVIKGYMGGSFEHVASALMTNQSVRELVLLSPRFLSHNEAGILLSIVQHAPLLENLTLDGRALLSDDFLLVSKAVASRQSVTRFSVSIDDLEVSPEIVSTLLPKHGHLSEVCFGSMNFSQVPSSILATMGHTNLTSLAFNRTPLHGEQLQAVLHGTKNGALKNLRSLKLHTSYAITRRTFDCLANCLKDNISLHELSFDCRDGLSVAYVVYFDEKRRCRVDARLRDVSRGQLDVLVEWLSVTSDITLTKFNVQYAKQQTLEYLSEHFLGKFDELLQFSITWPADVSPETRRMFISAIQKNQTLLYIFIGNRDVEMLHFVQFVQARNRVKALLQDSSVRAGALWPRVLHAFGRKDNRSAIFVAAKEGIGNFWLPDA</sequence>
<accession>A0A7S3P3G7</accession>
<gene>
    <name evidence="2" type="ORF">ACOF00016_LOCUS7653</name>
</gene>
<dbReference type="SUPFAM" id="SSF52047">
    <property type="entry name" value="RNI-like"/>
    <property type="match status" value="1"/>
</dbReference>
<dbReference type="AlphaFoldDB" id="A0A7S3P3G7"/>
<evidence type="ECO:0000313" key="2">
    <source>
        <dbReference type="EMBL" id="CAE0410112.1"/>
    </source>
</evidence>
<dbReference type="InterPro" id="IPR032675">
    <property type="entry name" value="LRR_dom_sf"/>
</dbReference>
<feature type="region of interest" description="Disordered" evidence="1">
    <location>
        <begin position="1"/>
        <end position="22"/>
    </location>
</feature>
<protein>
    <submittedName>
        <fullName evidence="2">Uncharacterized protein</fullName>
    </submittedName>
</protein>
<reference evidence="2" key="1">
    <citation type="submission" date="2021-01" db="EMBL/GenBank/DDBJ databases">
        <authorList>
            <person name="Corre E."/>
            <person name="Pelletier E."/>
            <person name="Niang G."/>
            <person name="Scheremetjew M."/>
            <person name="Finn R."/>
            <person name="Kale V."/>
            <person name="Holt S."/>
            <person name="Cochrane G."/>
            <person name="Meng A."/>
            <person name="Brown T."/>
            <person name="Cohen L."/>
        </authorList>
    </citation>
    <scope>NUCLEOTIDE SEQUENCE</scope>
    <source>
        <strain evidence="2">CCMP127</strain>
    </source>
</reference>
<proteinExistence type="predicted"/>
<dbReference type="PANTHER" id="PTHR47679">
    <property type="entry name" value="PROTEIN TORNADO 1"/>
    <property type="match status" value="1"/>
</dbReference>
<dbReference type="Gene3D" id="3.80.10.10">
    <property type="entry name" value="Ribonuclease Inhibitor"/>
    <property type="match status" value="2"/>
</dbReference>
<dbReference type="EMBL" id="HBIM01009034">
    <property type="protein sequence ID" value="CAE0410112.1"/>
    <property type="molecule type" value="Transcribed_RNA"/>
</dbReference>
<evidence type="ECO:0000256" key="1">
    <source>
        <dbReference type="SAM" id="MobiDB-lite"/>
    </source>
</evidence>
<dbReference type="PANTHER" id="PTHR47679:SF2">
    <property type="entry name" value="C-TERMINAL OF ROC (COR) DOMAIN-CONTAINING PROTEIN"/>
    <property type="match status" value="1"/>
</dbReference>
<name>A0A7S3P3G7_9STRA</name>